<evidence type="ECO:0000313" key="5">
    <source>
        <dbReference type="Proteomes" id="UP001055303"/>
    </source>
</evidence>
<organism evidence="3 4">
    <name type="scientific">Methylobacterium dankookense</name>
    <dbReference type="NCBI Taxonomy" id="560405"/>
    <lineage>
        <taxon>Bacteria</taxon>
        <taxon>Pseudomonadati</taxon>
        <taxon>Pseudomonadota</taxon>
        <taxon>Alphaproteobacteria</taxon>
        <taxon>Hyphomicrobiales</taxon>
        <taxon>Methylobacteriaceae</taxon>
        <taxon>Methylobacterium</taxon>
    </lineage>
</organism>
<evidence type="ECO:0000313" key="4">
    <source>
        <dbReference type="Proteomes" id="UP000401717"/>
    </source>
</evidence>
<dbReference type="SUPFAM" id="SSF47598">
    <property type="entry name" value="Ribbon-helix-helix"/>
    <property type="match status" value="1"/>
</dbReference>
<dbReference type="Pfam" id="PF03693">
    <property type="entry name" value="ParD_antitoxin"/>
    <property type="match status" value="1"/>
</dbReference>
<evidence type="ECO:0000256" key="1">
    <source>
        <dbReference type="ARBA" id="ARBA00022649"/>
    </source>
</evidence>
<dbReference type="OrthoDB" id="291307at2"/>
<dbReference type="RefSeq" id="WP_144758676.1">
    <property type="nucleotide sequence ID" value="NZ_BPQI01000127.1"/>
</dbReference>
<protein>
    <recommendedName>
        <fullName evidence="6">Antitoxin ParD1</fullName>
    </recommendedName>
</protein>
<reference evidence="2" key="3">
    <citation type="submission" date="2021-08" db="EMBL/GenBank/DDBJ databases">
        <authorList>
            <person name="Tani A."/>
            <person name="Ola A."/>
            <person name="Ogura Y."/>
            <person name="Katsura K."/>
            <person name="Hayashi T."/>
        </authorList>
    </citation>
    <scope>NUCLEOTIDE SEQUENCE</scope>
    <source>
        <strain evidence="2">DSM 22415</strain>
    </source>
</reference>
<gene>
    <name evidence="2" type="ORF">IFDJLNFL_3900</name>
    <name evidence="3" type="ORF">MTDSW087_00111</name>
</gene>
<dbReference type="EMBL" id="CABFVH010000001">
    <property type="protein sequence ID" value="VUF10444.1"/>
    <property type="molecule type" value="Genomic_DNA"/>
</dbReference>
<proteinExistence type="predicted"/>
<dbReference type="Gene3D" id="6.10.10.120">
    <property type="entry name" value="Antitoxin ParD1-like"/>
    <property type="match status" value="1"/>
</dbReference>
<keyword evidence="1" id="KW-1277">Toxin-antitoxin system</keyword>
<dbReference type="InterPro" id="IPR038296">
    <property type="entry name" value="ParD_sf"/>
</dbReference>
<evidence type="ECO:0008006" key="6">
    <source>
        <dbReference type="Google" id="ProtNLM"/>
    </source>
</evidence>
<evidence type="ECO:0000313" key="2">
    <source>
        <dbReference type="EMBL" id="GJD57986.1"/>
    </source>
</evidence>
<dbReference type="GO" id="GO:0006355">
    <property type="term" value="P:regulation of DNA-templated transcription"/>
    <property type="evidence" value="ECO:0007669"/>
    <property type="project" value="InterPro"/>
</dbReference>
<dbReference type="AlphaFoldDB" id="A0A564FRV4"/>
<evidence type="ECO:0000313" key="3">
    <source>
        <dbReference type="EMBL" id="VUF10444.1"/>
    </source>
</evidence>
<dbReference type="CDD" id="cd22231">
    <property type="entry name" value="RHH_NikR_HicB-like"/>
    <property type="match status" value="1"/>
</dbReference>
<dbReference type="EMBL" id="BPQI01000127">
    <property type="protein sequence ID" value="GJD57986.1"/>
    <property type="molecule type" value="Genomic_DNA"/>
</dbReference>
<dbReference type="InterPro" id="IPR010985">
    <property type="entry name" value="Ribbon_hlx_hlx"/>
</dbReference>
<reference evidence="3 4" key="1">
    <citation type="submission" date="2019-06" db="EMBL/GenBank/DDBJ databases">
        <authorList>
            <person name="Rodrigo-Torres L."/>
            <person name="Arahal R. D."/>
            <person name="Lucena T."/>
        </authorList>
    </citation>
    <scope>NUCLEOTIDE SEQUENCE [LARGE SCALE GENOMIC DNA]</scope>
    <source>
        <strain evidence="3 4">SW08-7</strain>
    </source>
</reference>
<dbReference type="Proteomes" id="UP000401717">
    <property type="component" value="Unassembled WGS sequence"/>
</dbReference>
<dbReference type="InterPro" id="IPR022789">
    <property type="entry name" value="ParD"/>
</dbReference>
<reference evidence="2" key="2">
    <citation type="journal article" date="2021" name="Front. Microbiol.">
        <title>Comprehensive Comparative Genomics and Phenotyping of Methylobacterium Species.</title>
        <authorList>
            <person name="Alessa O."/>
            <person name="Ogura Y."/>
            <person name="Fujitani Y."/>
            <person name="Takami H."/>
            <person name="Hayashi T."/>
            <person name="Sahin N."/>
            <person name="Tani A."/>
        </authorList>
    </citation>
    <scope>NUCLEOTIDE SEQUENCE</scope>
    <source>
        <strain evidence="2">DSM 22415</strain>
    </source>
</reference>
<accession>A0A564FRV4</accession>
<sequence length="67" mass="7137">MPAKHSRHIALTEALASWVDAQVAKGEYASTSDLIRTAIRVLRSRDEEKVAIRSASTARPPHGAGGA</sequence>
<keyword evidence="5" id="KW-1185">Reference proteome</keyword>
<name>A0A564FRV4_9HYPH</name>
<dbReference type="Proteomes" id="UP001055303">
    <property type="component" value="Unassembled WGS sequence"/>
</dbReference>